<keyword evidence="3" id="KW-1185">Reference proteome</keyword>
<gene>
    <name evidence="2" type="ORF">CR513_26714</name>
</gene>
<evidence type="ECO:0000256" key="1">
    <source>
        <dbReference type="SAM" id="MobiDB-lite"/>
    </source>
</evidence>
<sequence length="98" mass="11213">MVSQDFLKDLRDQKRLSIHIGSEAVIKDRKFESLRELSALEHLKILWGVSGINYNDIQIILPSSLKKLHLECFPGQKNPEWLKSSSKSPQGLKELNIS</sequence>
<reference evidence="2" key="1">
    <citation type="submission" date="2018-05" db="EMBL/GenBank/DDBJ databases">
        <title>Draft genome of Mucuna pruriens seed.</title>
        <authorList>
            <person name="Nnadi N.E."/>
            <person name="Vos R."/>
            <person name="Hasami M.H."/>
            <person name="Devisetty U.K."/>
            <person name="Aguiy J.C."/>
        </authorList>
    </citation>
    <scope>NUCLEOTIDE SEQUENCE [LARGE SCALE GENOMIC DNA]</scope>
    <source>
        <strain evidence="2">JCA_2017</strain>
    </source>
</reference>
<dbReference type="Proteomes" id="UP000257109">
    <property type="component" value="Unassembled WGS sequence"/>
</dbReference>
<proteinExistence type="predicted"/>
<evidence type="ECO:0000313" key="3">
    <source>
        <dbReference type="Proteomes" id="UP000257109"/>
    </source>
</evidence>
<accession>A0A371GL91</accession>
<dbReference type="AlphaFoldDB" id="A0A371GL91"/>
<name>A0A371GL91_MUCPR</name>
<feature type="region of interest" description="Disordered" evidence="1">
    <location>
        <begin position="76"/>
        <end position="98"/>
    </location>
</feature>
<feature type="non-terminal residue" evidence="2">
    <location>
        <position position="1"/>
    </location>
</feature>
<comment type="caution">
    <text evidence="2">The sequence shown here is derived from an EMBL/GenBank/DDBJ whole genome shotgun (WGS) entry which is preliminary data.</text>
</comment>
<protein>
    <submittedName>
        <fullName evidence="2">Uncharacterized protein</fullName>
    </submittedName>
</protein>
<dbReference type="EMBL" id="QJKJ01005154">
    <property type="protein sequence ID" value="RDX91328.1"/>
    <property type="molecule type" value="Genomic_DNA"/>
</dbReference>
<dbReference type="OrthoDB" id="10501187at2759"/>
<organism evidence="2 3">
    <name type="scientific">Mucuna pruriens</name>
    <name type="common">Velvet bean</name>
    <name type="synonym">Dolichos pruriens</name>
    <dbReference type="NCBI Taxonomy" id="157652"/>
    <lineage>
        <taxon>Eukaryota</taxon>
        <taxon>Viridiplantae</taxon>
        <taxon>Streptophyta</taxon>
        <taxon>Embryophyta</taxon>
        <taxon>Tracheophyta</taxon>
        <taxon>Spermatophyta</taxon>
        <taxon>Magnoliopsida</taxon>
        <taxon>eudicotyledons</taxon>
        <taxon>Gunneridae</taxon>
        <taxon>Pentapetalae</taxon>
        <taxon>rosids</taxon>
        <taxon>fabids</taxon>
        <taxon>Fabales</taxon>
        <taxon>Fabaceae</taxon>
        <taxon>Papilionoideae</taxon>
        <taxon>50 kb inversion clade</taxon>
        <taxon>NPAAA clade</taxon>
        <taxon>indigoferoid/millettioid clade</taxon>
        <taxon>Phaseoleae</taxon>
        <taxon>Mucuna</taxon>
    </lineage>
</organism>
<evidence type="ECO:0000313" key="2">
    <source>
        <dbReference type="EMBL" id="RDX91328.1"/>
    </source>
</evidence>